<reference evidence="5" key="1">
    <citation type="journal article" date="2019" name="Int. J. Syst. Evol. Microbiol.">
        <title>The Global Catalogue of Microorganisms (GCM) 10K type strain sequencing project: providing services to taxonomists for standard genome sequencing and annotation.</title>
        <authorList>
            <consortium name="The Broad Institute Genomics Platform"/>
            <consortium name="The Broad Institute Genome Sequencing Center for Infectious Disease"/>
            <person name="Wu L."/>
            <person name="Ma J."/>
        </authorList>
    </citation>
    <scope>NUCLEOTIDE SEQUENCE [LARGE SCALE GENOMIC DNA]</scope>
    <source>
        <strain evidence="5">CECT 8064</strain>
    </source>
</reference>
<feature type="transmembrane region" description="Helical" evidence="2">
    <location>
        <begin position="166"/>
        <end position="185"/>
    </location>
</feature>
<evidence type="ECO:0000256" key="1">
    <source>
        <dbReference type="SAM" id="MobiDB-lite"/>
    </source>
</evidence>
<keyword evidence="2" id="KW-0812">Transmembrane</keyword>
<name>A0ABV9BLL2_9ACTN</name>
<feature type="compositionally biased region" description="Low complexity" evidence="1">
    <location>
        <begin position="12"/>
        <end position="99"/>
    </location>
</feature>
<evidence type="ECO:0000259" key="3">
    <source>
        <dbReference type="Pfam" id="PF14018"/>
    </source>
</evidence>
<dbReference type="EMBL" id="JBHSFS010000007">
    <property type="protein sequence ID" value="MFC4514916.1"/>
    <property type="molecule type" value="Genomic_DNA"/>
</dbReference>
<evidence type="ECO:0000313" key="5">
    <source>
        <dbReference type="Proteomes" id="UP001595990"/>
    </source>
</evidence>
<evidence type="ECO:0000313" key="4">
    <source>
        <dbReference type="EMBL" id="MFC4514916.1"/>
    </source>
</evidence>
<dbReference type="InterPro" id="IPR025328">
    <property type="entry name" value="DUF4234"/>
</dbReference>
<feature type="transmembrane region" description="Helical" evidence="2">
    <location>
        <begin position="125"/>
        <end position="146"/>
    </location>
</feature>
<feature type="region of interest" description="Disordered" evidence="1">
    <location>
        <begin position="1"/>
        <end position="112"/>
    </location>
</feature>
<gene>
    <name evidence="4" type="ORF">ACFPEN_18455</name>
</gene>
<keyword evidence="2" id="KW-1133">Transmembrane helix</keyword>
<protein>
    <submittedName>
        <fullName evidence="4">DUF4234 domain-containing protein</fullName>
    </submittedName>
</protein>
<dbReference type="Proteomes" id="UP001595990">
    <property type="component" value="Unassembled WGS sequence"/>
</dbReference>
<keyword evidence="2" id="KW-0472">Membrane</keyword>
<proteinExistence type="predicted"/>
<sequence>MSTQPPPGPYQGGYPQQQPYGGQQPPQYGGQQPYGEQQQPYGAQQPPYGGQQAYGGQSPYGEQPPYGGQPQPYGSQPQPYGSQPQPYGQQSSGYGYPPAAAQPPAPYGQPQGSAHYGLAMKRRNVFGVWLGLPIITFGIYLLVWYYKIHKEMAEFDSRRKISPGGSLLTIMFGGILIVPPFVSIYNTGKRIADAQRAAGLQPSCSGGLGLLLIFLFGLWPLYYQGELNKIVDHYQGTAPGTQVPLAV</sequence>
<feature type="domain" description="DUF4234" evidence="3">
    <location>
        <begin position="126"/>
        <end position="192"/>
    </location>
</feature>
<dbReference type="RefSeq" id="WP_417923133.1">
    <property type="nucleotide sequence ID" value="NZ_JBHSFS010000007.1"/>
</dbReference>
<dbReference type="Pfam" id="PF14018">
    <property type="entry name" value="DUF4234"/>
    <property type="match status" value="1"/>
</dbReference>
<accession>A0ABV9BLL2</accession>
<feature type="transmembrane region" description="Helical" evidence="2">
    <location>
        <begin position="197"/>
        <end position="219"/>
    </location>
</feature>
<organism evidence="4 5">
    <name type="scientific">Streptomyces ehimensis</name>
    <dbReference type="NCBI Taxonomy" id="68195"/>
    <lineage>
        <taxon>Bacteria</taxon>
        <taxon>Bacillati</taxon>
        <taxon>Actinomycetota</taxon>
        <taxon>Actinomycetes</taxon>
        <taxon>Kitasatosporales</taxon>
        <taxon>Streptomycetaceae</taxon>
        <taxon>Streptomyces</taxon>
    </lineage>
</organism>
<evidence type="ECO:0000256" key="2">
    <source>
        <dbReference type="SAM" id="Phobius"/>
    </source>
</evidence>
<keyword evidence="5" id="KW-1185">Reference proteome</keyword>
<comment type="caution">
    <text evidence="4">The sequence shown here is derived from an EMBL/GenBank/DDBJ whole genome shotgun (WGS) entry which is preliminary data.</text>
</comment>